<name>K6ZW36_9ALTE</name>
<dbReference type="STRING" id="1129794.C427_0789"/>
<dbReference type="EMBL" id="CP003837">
    <property type="protein sequence ID" value="AGH42898.1"/>
    <property type="molecule type" value="Genomic_DNA"/>
</dbReference>
<dbReference type="SUPFAM" id="SSF53474">
    <property type="entry name" value="alpha/beta-Hydrolases"/>
    <property type="match status" value="1"/>
</dbReference>
<sequence length="44" mass="4765">MSENIARTTAGSQIVVIPKAGHSVSLEQPEIVNQYIANFITSHL</sequence>
<dbReference type="AlphaFoldDB" id="K6ZW36"/>
<accession>K6ZW36</accession>
<keyword evidence="2" id="KW-1185">Reference proteome</keyword>
<dbReference type="PATRIC" id="fig|1129794.4.peg.778"/>
<dbReference type="Gene3D" id="3.40.50.1820">
    <property type="entry name" value="alpha/beta hydrolase"/>
    <property type="match status" value="1"/>
</dbReference>
<proteinExistence type="predicted"/>
<keyword evidence="1" id="KW-0378">Hydrolase</keyword>
<dbReference type="GO" id="GO:0016787">
    <property type="term" value="F:hydrolase activity"/>
    <property type="evidence" value="ECO:0007669"/>
    <property type="project" value="UniProtKB-KW"/>
</dbReference>
<dbReference type="RefSeq" id="WP_007642811.1">
    <property type="nucleotide sequence ID" value="NC_020514.1"/>
</dbReference>
<dbReference type="HOGENOM" id="CLU_3219733_0_0_6"/>
<reference evidence="1 2" key="1">
    <citation type="journal article" date="2013" name="Genome Announc.">
        <title>Complete Genome Sequence of Glaciecola psychrophila Strain 170T.</title>
        <authorList>
            <person name="Yin J."/>
            <person name="Chen J."/>
            <person name="Liu G."/>
            <person name="Yu Y."/>
            <person name="Song L."/>
            <person name="Wang X."/>
            <person name="Qu X."/>
        </authorList>
    </citation>
    <scope>NUCLEOTIDE SEQUENCE [LARGE SCALE GENOMIC DNA]</scope>
    <source>
        <strain evidence="1 2">170</strain>
    </source>
</reference>
<dbReference type="KEGG" id="gps:C427_0789"/>
<organism evidence="1 2">
    <name type="scientific">Paraglaciecola psychrophila 170</name>
    <dbReference type="NCBI Taxonomy" id="1129794"/>
    <lineage>
        <taxon>Bacteria</taxon>
        <taxon>Pseudomonadati</taxon>
        <taxon>Pseudomonadota</taxon>
        <taxon>Gammaproteobacteria</taxon>
        <taxon>Alteromonadales</taxon>
        <taxon>Alteromonadaceae</taxon>
        <taxon>Paraglaciecola</taxon>
    </lineage>
</organism>
<dbReference type="InterPro" id="IPR029058">
    <property type="entry name" value="AB_hydrolase_fold"/>
</dbReference>
<evidence type="ECO:0000313" key="2">
    <source>
        <dbReference type="Proteomes" id="UP000011864"/>
    </source>
</evidence>
<evidence type="ECO:0000313" key="1">
    <source>
        <dbReference type="EMBL" id="AGH42898.1"/>
    </source>
</evidence>
<dbReference type="Proteomes" id="UP000011864">
    <property type="component" value="Chromosome"/>
</dbReference>
<protein>
    <submittedName>
        <fullName evidence="1">Alpha/beta hydrolase fold protein</fullName>
    </submittedName>
</protein>
<gene>
    <name evidence="1" type="ORF">C427_0789</name>
</gene>